<keyword evidence="7" id="KW-1185">Reference proteome</keyword>
<dbReference type="PANTHER" id="PTHR42792:SF1">
    <property type="entry name" value="FLAGELLAR HOOK-ASSOCIATED PROTEIN 3"/>
    <property type="match status" value="1"/>
</dbReference>
<dbReference type="EMBL" id="CP140152">
    <property type="protein sequence ID" value="WQH02407.1"/>
    <property type="molecule type" value="Genomic_DNA"/>
</dbReference>
<keyword evidence="6" id="KW-0282">Flagellum</keyword>
<gene>
    <name evidence="6" type="primary">flgL</name>
    <name evidence="6" type="ORF">SR858_15125</name>
</gene>
<evidence type="ECO:0000256" key="3">
    <source>
        <dbReference type="ARBA" id="ARBA00005709"/>
    </source>
</evidence>
<comment type="similarity">
    <text evidence="3">Belongs to the bacterial flagellin family.</text>
</comment>
<dbReference type="SUPFAM" id="SSF64518">
    <property type="entry name" value="Phase 1 flagellin"/>
    <property type="match status" value="1"/>
</dbReference>
<dbReference type="GeneID" id="43161760"/>
<dbReference type="PANTHER" id="PTHR42792">
    <property type="entry name" value="FLAGELLIN"/>
    <property type="match status" value="1"/>
</dbReference>
<dbReference type="InterPro" id="IPR013384">
    <property type="entry name" value="Flagell_FlgL"/>
</dbReference>
<sequence length="298" mass="31510">MRIASSQYQSTMLRGLGENQTWLSKINEQMATGNRILVPSDDPVGNVQISRLTREQALVTQYRSNIASVQIRMSSNESYLSSMTRDITDVSDLLVWAADGSNVPSDLNAMVTSLTSLRDSLVNTANQRDAEGRYVFSGTAVDQAPIAVVAGSYVYQGNEKNQSTVVGNGVTQTTNVNLKGMEDMLDKLTAAITALSDPAVQPNSPALRAIVGDAMASTSAGLSLVSGKIAQLGGAQNILQTLDDNHANVSLSNAIAIGDLSKLDYAVAATELAGYSLAVEASYKAYSKVSGMSLFSLI</sequence>
<dbReference type="RefSeq" id="WP_019919836.1">
    <property type="nucleotide sequence ID" value="NZ_CP140152.1"/>
</dbReference>
<protein>
    <submittedName>
        <fullName evidence="6">Flagellar hook-associated protein FlgL</fullName>
    </submittedName>
</protein>
<dbReference type="InterPro" id="IPR001029">
    <property type="entry name" value="Flagellin_N"/>
</dbReference>
<dbReference type="Gene3D" id="1.20.1330.10">
    <property type="entry name" value="f41 fragment of flagellin, N-terminal domain"/>
    <property type="match status" value="1"/>
</dbReference>
<dbReference type="Proteomes" id="UP001326110">
    <property type="component" value="Chromosome"/>
</dbReference>
<evidence type="ECO:0000313" key="7">
    <source>
        <dbReference type="Proteomes" id="UP001326110"/>
    </source>
</evidence>
<keyword evidence="4" id="KW-0975">Bacterial flagellum</keyword>
<evidence type="ECO:0000256" key="4">
    <source>
        <dbReference type="ARBA" id="ARBA00023143"/>
    </source>
</evidence>
<evidence type="ECO:0000256" key="1">
    <source>
        <dbReference type="ARBA" id="ARBA00004365"/>
    </source>
</evidence>
<keyword evidence="6" id="KW-0966">Cell projection</keyword>
<feature type="domain" description="Flagellin N-terminal" evidence="5">
    <location>
        <begin position="6"/>
        <end position="139"/>
    </location>
</feature>
<comment type="subcellular location">
    <subcellularLocation>
        <location evidence="1">Bacterial flagellum</location>
    </subcellularLocation>
    <subcellularLocation>
        <location evidence="2">Secreted</location>
    </subcellularLocation>
</comment>
<keyword evidence="6" id="KW-0969">Cilium</keyword>
<name>A0ABZ0XT48_9BURK</name>
<accession>A0ABZ0XT48</accession>
<evidence type="ECO:0000259" key="5">
    <source>
        <dbReference type="Pfam" id="PF00669"/>
    </source>
</evidence>
<reference evidence="6 7" key="1">
    <citation type="submission" date="2023-11" db="EMBL/GenBank/DDBJ databases">
        <title>MicrobeMod: A computational toolkit for identifying prokaryotic methylation and restriction-modification with nanopore sequencing.</title>
        <authorList>
            <person name="Crits-Christoph A."/>
            <person name="Kang S.C."/>
            <person name="Lee H."/>
            <person name="Ostrov N."/>
        </authorList>
    </citation>
    <scope>NUCLEOTIDE SEQUENCE [LARGE SCALE GENOMIC DNA]</scope>
    <source>
        <strain evidence="6 7">ATCC 25935</strain>
    </source>
</reference>
<evidence type="ECO:0000256" key="2">
    <source>
        <dbReference type="ARBA" id="ARBA00004613"/>
    </source>
</evidence>
<organism evidence="6 7">
    <name type="scientific">Duganella zoogloeoides</name>
    <dbReference type="NCBI Taxonomy" id="75659"/>
    <lineage>
        <taxon>Bacteria</taxon>
        <taxon>Pseudomonadati</taxon>
        <taxon>Pseudomonadota</taxon>
        <taxon>Betaproteobacteria</taxon>
        <taxon>Burkholderiales</taxon>
        <taxon>Oxalobacteraceae</taxon>
        <taxon>Telluria group</taxon>
        <taxon>Duganella</taxon>
    </lineage>
</organism>
<dbReference type="Pfam" id="PF00669">
    <property type="entry name" value="Flagellin_N"/>
    <property type="match status" value="1"/>
</dbReference>
<dbReference type="InterPro" id="IPR001492">
    <property type="entry name" value="Flagellin"/>
</dbReference>
<dbReference type="NCBIfam" id="TIGR02550">
    <property type="entry name" value="flagell_flgL"/>
    <property type="match status" value="1"/>
</dbReference>
<proteinExistence type="inferred from homology"/>
<evidence type="ECO:0000313" key="6">
    <source>
        <dbReference type="EMBL" id="WQH02407.1"/>
    </source>
</evidence>